<evidence type="ECO:0000256" key="5">
    <source>
        <dbReference type="ARBA" id="ARBA00023163"/>
    </source>
</evidence>
<feature type="region of interest" description="Disordered" evidence="7">
    <location>
        <begin position="152"/>
        <end position="179"/>
    </location>
</feature>
<evidence type="ECO:0000256" key="7">
    <source>
        <dbReference type="SAM" id="MobiDB-lite"/>
    </source>
</evidence>
<evidence type="ECO:0000256" key="2">
    <source>
        <dbReference type="ARBA" id="ARBA00009543"/>
    </source>
</evidence>
<name>A0AB34KB35_PRYPA</name>
<keyword evidence="4" id="KW-0238">DNA-binding</keyword>
<comment type="subcellular location">
    <subcellularLocation>
        <location evidence="1">Nucleus</location>
    </subcellularLocation>
</comment>
<dbReference type="InterPro" id="IPR036388">
    <property type="entry name" value="WH-like_DNA-bd_sf"/>
</dbReference>
<feature type="compositionally biased region" description="Polar residues" evidence="7">
    <location>
        <begin position="154"/>
        <end position="163"/>
    </location>
</feature>
<protein>
    <recommendedName>
        <fullName evidence="8">TFIIF beta subunit N-terminal domain-containing protein</fullName>
    </recommendedName>
</protein>
<dbReference type="PANTHER" id="PTHR10445">
    <property type="entry name" value="GENERAL TRANSCRIPTION FACTOR IIF SUBUNIT 2"/>
    <property type="match status" value="1"/>
</dbReference>
<keyword evidence="5" id="KW-0804">Transcription</keyword>
<dbReference type="EMBL" id="JBGBPQ010000001">
    <property type="protein sequence ID" value="KAL1529981.1"/>
    <property type="molecule type" value="Genomic_DNA"/>
</dbReference>
<comment type="similarity">
    <text evidence="2">Belongs to the TFIIF beta subunit family.</text>
</comment>
<keyword evidence="3" id="KW-0805">Transcription regulation</keyword>
<evidence type="ECO:0000256" key="3">
    <source>
        <dbReference type="ARBA" id="ARBA00023015"/>
    </source>
</evidence>
<evidence type="ECO:0000256" key="1">
    <source>
        <dbReference type="ARBA" id="ARBA00004123"/>
    </source>
</evidence>
<comment type="caution">
    <text evidence="9">The sequence shown here is derived from an EMBL/GenBank/DDBJ whole genome shotgun (WGS) entry which is preliminary data.</text>
</comment>
<accession>A0AB34KB35</accession>
<dbReference type="Proteomes" id="UP001515480">
    <property type="component" value="Unassembled WGS sequence"/>
</dbReference>
<sequence length="247" mass="27749">MPRVAMERSREKLWLMKMPHFLVEHLLSVESPGVELGVLTPEASNAGSCSAAANNSFTLTLSESSSFPRDMPRTFNVTRDAPPGAMYVLSEPNDKAKGGAWHVEGSVEYKGEVRPKQLSKEYKSIVSRRVQTANAKREIEVIQDDDELQDDLSVKQTKQQKAEQSAAKRQRRDEEEKPAVLSDADIRDAIFAEFAEQPFLRRTELMQSARLRGQTLVRVNKVLQVLCEHIVKGPNKGHFQLKAEYGG</sequence>
<organism evidence="9 10">
    <name type="scientific">Prymnesium parvum</name>
    <name type="common">Toxic golden alga</name>
    <dbReference type="NCBI Taxonomy" id="97485"/>
    <lineage>
        <taxon>Eukaryota</taxon>
        <taxon>Haptista</taxon>
        <taxon>Haptophyta</taxon>
        <taxon>Prymnesiophyceae</taxon>
        <taxon>Prymnesiales</taxon>
        <taxon>Prymnesiaceae</taxon>
        <taxon>Prymnesium</taxon>
    </lineage>
</organism>
<dbReference type="GO" id="GO:0003677">
    <property type="term" value="F:DNA binding"/>
    <property type="evidence" value="ECO:0007669"/>
    <property type="project" value="UniProtKB-KW"/>
</dbReference>
<dbReference type="Gene3D" id="1.10.10.10">
    <property type="entry name" value="Winged helix-like DNA-binding domain superfamily/Winged helix DNA-binding domain"/>
    <property type="match status" value="1"/>
</dbReference>
<evidence type="ECO:0000256" key="6">
    <source>
        <dbReference type="ARBA" id="ARBA00023242"/>
    </source>
</evidence>
<evidence type="ECO:0000256" key="4">
    <source>
        <dbReference type="ARBA" id="ARBA00023125"/>
    </source>
</evidence>
<dbReference type="InterPro" id="IPR011039">
    <property type="entry name" value="TFIIF_interaction"/>
</dbReference>
<dbReference type="PANTHER" id="PTHR10445:SF0">
    <property type="entry name" value="GENERAL TRANSCRIPTION FACTOR IIF SUBUNIT 2"/>
    <property type="match status" value="1"/>
</dbReference>
<dbReference type="AlphaFoldDB" id="A0AB34KB35"/>
<feature type="domain" description="TFIIF beta subunit N-terminal" evidence="8">
    <location>
        <begin position="11"/>
        <end position="172"/>
    </location>
</feature>
<dbReference type="GO" id="GO:0005674">
    <property type="term" value="C:transcription factor TFIIF complex"/>
    <property type="evidence" value="ECO:0007669"/>
    <property type="project" value="InterPro"/>
</dbReference>
<evidence type="ECO:0000313" key="10">
    <source>
        <dbReference type="Proteomes" id="UP001515480"/>
    </source>
</evidence>
<dbReference type="SUPFAM" id="SSF50916">
    <property type="entry name" value="Rap30/74 interaction domains"/>
    <property type="match status" value="1"/>
</dbReference>
<reference evidence="9 10" key="1">
    <citation type="journal article" date="2024" name="Science">
        <title>Giant polyketide synthase enzymes in the biosynthesis of giant marine polyether toxins.</title>
        <authorList>
            <person name="Fallon T.R."/>
            <person name="Shende V.V."/>
            <person name="Wierzbicki I.H."/>
            <person name="Pendleton A.L."/>
            <person name="Watervoot N.F."/>
            <person name="Auber R.P."/>
            <person name="Gonzalez D.J."/>
            <person name="Wisecaver J.H."/>
            <person name="Moore B.S."/>
        </authorList>
    </citation>
    <scope>NUCLEOTIDE SEQUENCE [LARGE SCALE GENOMIC DNA]</scope>
    <source>
        <strain evidence="9 10">12B1</strain>
    </source>
</reference>
<keyword evidence="6" id="KW-0539">Nucleus</keyword>
<dbReference type="InterPro" id="IPR003196">
    <property type="entry name" value="TFIIF_beta"/>
</dbReference>
<gene>
    <name evidence="9" type="ORF">AB1Y20_000908</name>
</gene>
<dbReference type="Pfam" id="PF17683">
    <property type="entry name" value="TFIIF_beta_N"/>
    <property type="match status" value="1"/>
</dbReference>
<proteinExistence type="inferred from homology"/>
<dbReference type="GO" id="GO:0006367">
    <property type="term" value="P:transcription initiation at RNA polymerase II promoter"/>
    <property type="evidence" value="ECO:0007669"/>
    <property type="project" value="InterPro"/>
</dbReference>
<dbReference type="InterPro" id="IPR040504">
    <property type="entry name" value="TFIIF_beta_N"/>
</dbReference>
<evidence type="ECO:0000313" key="9">
    <source>
        <dbReference type="EMBL" id="KAL1529981.1"/>
    </source>
</evidence>
<keyword evidence="10" id="KW-1185">Reference proteome</keyword>
<evidence type="ECO:0000259" key="8">
    <source>
        <dbReference type="Pfam" id="PF17683"/>
    </source>
</evidence>